<reference evidence="2" key="1">
    <citation type="submission" date="2005-09" db="EMBL/GenBank/DDBJ databases">
        <authorList>
            <person name="Mural R.J."/>
            <person name="Li P.W."/>
            <person name="Adams M.D."/>
            <person name="Amanatides P.G."/>
            <person name="Baden-Tillson H."/>
            <person name="Barnstead M."/>
            <person name="Chin S.H."/>
            <person name="Dew I."/>
            <person name="Evans C.A."/>
            <person name="Ferriera S."/>
            <person name="Flanigan M."/>
            <person name="Fosler C."/>
            <person name="Glodek A."/>
            <person name="Gu Z."/>
            <person name="Holt R.A."/>
            <person name="Jennings D."/>
            <person name="Kraft C.L."/>
            <person name="Lu F."/>
            <person name="Nguyen T."/>
            <person name="Nusskern D.R."/>
            <person name="Pfannkoch C.M."/>
            <person name="Sitter C."/>
            <person name="Sutton G.G."/>
            <person name="Venter J.C."/>
            <person name="Wang Z."/>
            <person name="Woodage T."/>
            <person name="Zheng X.H."/>
            <person name="Zhong F."/>
        </authorList>
    </citation>
    <scope>NUCLEOTIDE SEQUENCE [LARGE SCALE GENOMIC DNA]</scope>
    <source>
        <strain>BN</strain>
        <strain evidence="2">Sprague-Dawley</strain>
    </source>
</reference>
<evidence type="ECO:0000313" key="1">
    <source>
        <dbReference type="EMBL" id="EDL99609.1"/>
    </source>
</evidence>
<dbReference type="EMBL" id="CH474022">
    <property type="protein sequence ID" value="EDL99609.1"/>
    <property type="molecule type" value="Genomic_DNA"/>
</dbReference>
<sequence length="82" mass="9319">MGPKHSPGVQWSPCLVELTSTAERKEPGWRQQIHCWPIRPPKSCSKTQWFCTSAILSVTQQTSRVARETEVRLETYHPASAL</sequence>
<protein>
    <submittedName>
        <fullName evidence="1">RCG37906</fullName>
    </submittedName>
</protein>
<dbReference type="AlphaFoldDB" id="A6K638"/>
<accession>A6K638</accession>
<proteinExistence type="predicted"/>
<gene>
    <name evidence="1" type="ORF">rCG_37906</name>
</gene>
<organism evidence="1 2">
    <name type="scientific">Rattus norvegicus</name>
    <name type="common">Rat</name>
    <dbReference type="NCBI Taxonomy" id="10116"/>
    <lineage>
        <taxon>Eukaryota</taxon>
        <taxon>Metazoa</taxon>
        <taxon>Chordata</taxon>
        <taxon>Craniata</taxon>
        <taxon>Vertebrata</taxon>
        <taxon>Euteleostomi</taxon>
        <taxon>Mammalia</taxon>
        <taxon>Eutheria</taxon>
        <taxon>Euarchontoglires</taxon>
        <taxon>Glires</taxon>
        <taxon>Rodentia</taxon>
        <taxon>Myomorpha</taxon>
        <taxon>Muroidea</taxon>
        <taxon>Muridae</taxon>
        <taxon>Murinae</taxon>
        <taxon>Rattus</taxon>
    </lineage>
</organism>
<evidence type="ECO:0000313" key="2">
    <source>
        <dbReference type="Proteomes" id="UP000234681"/>
    </source>
</evidence>
<name>A6K638_RAT</name>
<dbReference type="Proteomes" id="UP000234681">
    <property type="component" value="Chromosome 14"/>
</dbReference>